<dbReference type="GO" id="GO:0009279">
    <property type="term" value="C:cell outer membrane"/>
    <property type="evidence" value="ECO:0007669"/>
    <property type="project" value="UniProtKB-SubCell"/>
</dbReference>
<evidence type="ECO:0000256" key="6">
    <source>
        <dbReference type="SAM" id="SignalP"/>
    </source>
</evidence>
<evidence type="ECO:0000256" key="3">
    <source>
        <dbReference type="ARBA" id="ARBA00022729"/>
    </source>
</evidence>
<keyword evidence="5" id="KW-0998">Cell outer membrane</keyword>
<dbReference type="InterPro" id="IPR033985">
    <property type="entry name" value="SusD-like_N"/>
</dbReference>
<dbReference type="SUPFAM" id="SSF48452">
    <property type="entry name" value="TPR-like"/>
    <property type="match status" value="1"/>
</dbReference>
<dbReference type="Proteomes" id="UP000267844">
    <property type="component" value="Unassembled WGS sequence"/>
</dbReference>
<evidence type="ECO:0000313" key="10">
    <source>
        <dbReference type="EMBL" id="STD52967.1"/>
    </source>
</evidence>
<reference evidence="9 12" key="2">
    <citation type="submission" date="2018-10" db="EMBL/GenBank/DDBJ databases">
        <title>Transmission dynamics of multidrug resistant bacteria on intensive care unit surfaces.</title>
        <authorList>
            <person name="D'Souza A.W."/>
            <person name="Potter R.F."/>
            <person name="Wallace M."/>
            <person name="Shupe A."/>
            <person name="Patel S."/>
            <person name="Sun S."/>
            <person name="Gul D."/>
            <person name="Kwon J.H."/>
            <person name="Andleeb S."/>
            <person name="Burnham C.-A.D."/>
            <person name="Dantas G."/>
        </authorList>
    </citation>
    <scope>NUCLEOTIDE SEQUENCE [LARGE SCALE GENOMIC DNA]</scope>
    <source>
        <strain evidence="9 12">WF_348</strain>
    </source>
</reference>
<evidence type="ECO:0000313" key="12">
    <source>
        <dbReference type="Proteomes" id="UP000267844"/>
    </source>
</evidence>
<name>A0A376G1V3_9FLAO</name>
<dbReference type="InterPro" id="IPR011990">
    <property type="entry name" value="TPR-like_helical_dom_sf"/>
</dbReference>
<dbReference type="EMBL" id="RHPO01000018">
    <property type="protein sequence ID" value="RRT91162.1"/>
    <property type="molecule type" value="Genomic_DNA"/>
</dbReference>
<feature type="signal peptide" evidence="6">
    <location>
        <begin position="1"/>
        <end position="21"/>
    </location>
</feature>
<dbReference type="Pfam" id="PF14322">
    <property type="entry name" value="SusD-like_3"/>
    <property type="match status" value="1"/>
</dbReference>
<dbReference type="RefSeq" id="WP_114998059.1">
    <property type="nucleotide sequence ID" value="NZ_RHPN01000018.1"/>
</dbReference>
<evidence type="ECO:0000313" key="9">
    <source>
        <dbReference type="EMBL" id="RRT91162.1"/>
    </source>
</evidence>
<evidence type="ECO:0000256" key="1">
    <source>
        <dbReference type="ARBA" id="ARBA00004442"/>
    </source>
</evidence>
<keyword evidence="4" id="KW-0472">Membrane</keyword>
<evidence type="ECO:0000256" key="2">
    <source>
        <dbReference type="ARBA" id="ARBA00006275"/>
    </source>
</evidence>
<evidence type="ECO:0000313" key="11">
    <source>
        <dbReference type="Proteomes" id="UP000254737"/>
    </source>
</evidence>
<keyword evidence="3 6" id="KW-0732">Signal</keyword>
<dbReference type="EMBL" id="UFXS01000001">
    <property type="protein sequence ID" value="STD52967.1"/>
    <property type="molecule type" value="Genomic_DNA"/>
</dbReference>
<dbReference type="InterPro" id="IPR012944">
    <property type="entry name" value="SusD_RagB_dom"/>
</dbReference>
<organism evidence="10 11">
    <name type="scientific">Empedobacter falsenii</name>
    <dbReference type="NCBI Taxonomy" id="343874"/>
    <lineage>
        <taxon>Bacteria</taxon>
        <taxon>Pseudomonadati</taxon>
        <taxon>Bacteroidota</taxon>
        <taxon>Flavobacteriia</taxon>
        <taxon>Flavobacteriales</taxon>
        <taxon>Weeksellaceae</taxon>
        <taxon>Empedobacter</taxon>
    </lineage>
</organism>
<gene>
    <name evidence="9" type="ORF">EGI89_09485</name>
    <name evidence="10" type="ORF">NCTC13456_00181</name>
</gene>
<evidence type="ECO:0000259" key="7">
    <source>
        <dbReference type="Pfam" id="PF07980"/>
    </source>
</evidence>
<comment type="similarity">
    <text evidence="2">Belongs to the SusD family.</text>
</comment>
<accession>A0A376G1V3</accession>
<protein>
    <submittedName>
        <fullName evidence="9 10">SusD family</fullName>
    </submittedName>
</protein>
<reference evidence="10 11" key="1">
    <citation type="submission" date="2018-06" db="EMBL/GenBank/DDBJ databases">
        <authorList>
            <consortium name="Pathogen Informatics"/>
            <person name="Doyle S."/>
        </authorList>
    </citation>
    <scope>NUCLEOTIDE SEQUENCE [LARGE SCALE GENOMIC DNA]</scope>
    <source>
        <strain evidence="10 11">NCTC13456</strain>
    </source>
</reference>
<comment type="subcellular location">
    <subcellularLocation>
        <location evidence="1">Cell outer membrane</location>
    </subcellularLocation>
</comment>
<dbReference type="Pfam" id="PF07980">
    <property type="entry name" value="SusD_RagB"/>
    <property type="match status" value="1"/>
</dbReference>
<dbReference type="Gene3D" id="1.25.40.390">
    <property type="match status" value="1"/>
</dbReference>
<feature type="domain" description="SusD-like N-terminal" evidence="8">
    <location>
        <begin position="95"/>
        <end position="233"/>
    </location>
</feature>
<evidence type="ECO:0000259" key="8">
    <source>
        <dbReference type="Pfam" id="PF14322"/>
    </source>
</evidence>
<sequence>MKKNILVLSLLACALSFTSCSDDDIDQKPYDKIEFADYYKTESDFTTALNGVYQGFSQAGYYAGLSNASDIVSVGDILADNLILDPNGRRAGQRAHTWSYNSNSVPTSIYSSSYNIISRANIILANTDNLQDGDFKNNVIAQAKAVRALAHFEVARTYAEIPTQSAEASSTVGIAYVDKYDPTAMPKRDATITESYDKIIADLEAAIPNLEASSETSVMGKSAAQALLGKVYLYKGDYKKSIEFSKPAVDAVAPATQAQLAGLWTSNNSNGVLFEIPFINSGDPTIGTNYSQGATNENIVIEYAVDKDFYALYNQKSESERINAYFKVFNPKNHDGEAVIAVNKYINGAVKLGLNNGRYLRVEEAILNLAEAQYLSGDQGSALITLNKLRDVRYSTYTGGETGAAIFDAIQLERRKELAFENGDRWFTLKRLQGVAGISSVYTSGIQRSGNGYLANGTGTASSEQTLKAGDHKWQLPIPQSVLNLNKNMTQTPGY</sequence>
<evidence type="ECO:0000256" key="5">
    <source>
        <dbReference type="ARBA" id="ARBA00023237"/>
    </source>
</evidence>
<evidence type="ECO:0000256" key="4">
    <source>
        <dbReference type="ARBA" id="ARBA00023136"/>
    </source>
</evidence>
<dbReference type="Proteomes" id="UP000254737">
    <property type="component" value="Unassembled WGS sequence"/>
</dbReference>
<feature type="domain" description="RagB/SusD" evidence="7">
    <location>
        <begin position="310"/>
        <end position="495"/>
    </location>
</feature>
<feature type="chain" id="PRO_5044389343" evidence="6">
    <location>
        <begin position="22"/>
        <end position="495"/>
    </location>
</feature>
<dbReference type="PROSITE" id="PS51257">
    <property type="entry name" value="PROKAR_LIPOPROTEIN"/>
    <property type="match status" value="1"/>
</dbReference>
<dbReference type="AlphaFoldDB" id="A0A376G1V3"/>
<proteinExistence type="inferred from homology"/>